<dbReference type="SUPFAM" id="SSF51556">
    <property type="entry name" value="Metallo-dependent hydrolases"/>
    <property type="match status" value="1"/>
</dbReference>
<comment type="caution">
    <text evidence="3">The sequence shown here is derived from an EMBL/GenBank/DDBJ whole genome shotgun (WGS) entry which is preliminary data.</text>
</comment>
<dbReference type="SUPFAM" id="SSF51338">
    <property type="entry name" value="Composite domain of metallo-dependent hydrolases"/>
    <property type="match status" value="1"/>
</dbReference>
<reference evidence="3" key="1">
    <citation type="submission" date="2020-12" db="EMBL/GenBank/DDBJ databases">
        <title>Genomic characterization of non-nitrogen-fixing Frankia strains.</title>
        <authorList>
            <person name="Carlos-Shanley C."/>
            <person name="Guerra T."/>
            <person name="Hahn D."/>
        </authorList>
    </citation>
    <scope>NUCLEOTIDE SEQUENCE</scope>
    <source>
        <strain evidence="3">CN6</strain>
    </source>
</reference>
<accession>A0A937USS6</accession>
<dbReference type="PANTHER" id="PTHR43794:SF11">
    <property type="entry name" value="AMIDOHYDROLASE-RELATED DOMAIN-CONTAINING PROTEIN"/>
    <property type="match status" value="1"/>
</dbReference>
<organism evidence="3 4">
    <name type="scientific">Frankia nepalensis</name>
    <dbReference type="NCBI Taxonomy" id="1836974"/>
    <lineage>
        <taxon>Bacteria</taxon>
        <taxon>Bacillati</taxon>
        <taxon>Actinomycetota</taxon>
        <taxon>Actinomycetes</taxon>
        <taxon>Frankiales</taxon>
        <taxon>Frankiaceae</taxon>
        <taxon>Frankia</taxon>
    </lineage>
</organism>
<evidence type="ECO:0000313" key="4">
    <source>
        <dbReference type="Proteomes" id="UP000604475"/>
    </source>
</evidence>
<dbReference type="RefSeq" id="WP_203004177.1">
    <property type="nucleotide sequence ID" value="NZ_JADWYU010000184.1"/>
</dbReference>
<protein>
    <submittedName>
        <fullName evidence="3">Amidohydrolase family protein</fullName>
    </submittedName>
</protein>
<dbReference type="PANTHER" id="PTHR43794">
    <property type="entry name" value="AMINOHYDROLASE SSNA-RELATED"/>
    <property type="match status" value="1"/>
</dbReference>
<name>A0A937USS6_9ACTN</name>
<dbReference type="InterPro" id="IPR032466">
    <property type="entry name" value="Metal_Hydrolase"/>
</dbReference>
<dbReference type="Gene3D" id="3.20.20.140">
    <property type="entry name" value="Metal-dependent hydrolases"/>
    <property type="match status" value="1"/>
</dbReference>
<evidence type="ECO:0000256" key="1">
    <source>
        <dbReference type="ARBA" id="ARBA00022801"/>
    </source>
</evidence>
<dbReference type="GO" id="GO:0016810">
    <property type="term" value="F:hydrolase activity, acting on carbon-nitrogen (but not peptide) bonds"/>
    <property type="evidence" value="ECO:0007669"/>
    <property type="project" value="InterPro"/>
</dbReference>
<dbReference type="InterPro" id="IPR011059">
    <property type="entry name" value="Metal-dep_hydrolase_composite"/>
</dbReference>
<dbReference type="Proteomes" id="UP000604475">
    <property type="component" value="Unassembled WGS sequence"/>
</dbReference>
<dbReference type="Gene3D" id="2.30.40.10">
    <property type="entry name" value="Urease, subunit C, domain 1"/>
    <property type="match status" value="1"/>
</dbReference>
<feature type="domain" description="Amidohydrolase-related" evidence="2">
    <location>
        <begin position="88"/>
        <end position="454"/>
    </location>
</feature>
<sequence length="492" mass="51690">MGADGAAGATTGVGGTVALTVVNALLVTMVDGQEPFRGWMTVGEDGTIIGIGAGDLPVELPSAGQGGDASEVAGSASGGSILDAGGAIVAPGFISAHSHLFMSGLRGLGVGETLYGWLAENMAVLAGAGVEDLYWFTLHGSLDFAANGITSAFNFTQSRVIWEYDQHANKALPGRIHPVDFVTRQVDAGADAGIRVMSAIRLDDEAFDEAQVLDTFAQVASYTDAKVPAALNLGTAVFGAVQWAGSARTAALEAELMRRHGVINQAHFVETAEVIEQQRAKFAWYDEAGALGPRFLFGHFVHPSDEMIEKAAAAGAGMVWQPTSNGRLGSGIADIPRLRAAGIRIGVGLDDQSCTDISDPFQNMRIGIYTLRALHTDAKVLMPREMLRMHTLGSAEVLGVDDQIGSLEVGKQADFLVVDPREPDTGPIWDVYATYVFACGLRNLKRVYVGGRPVHDASRPPSELVTAASAELHARVAHAAREAGVTTGPLVF</sequence>
<dbReference type="InterPro" id="IPR050287">
    <property type="entry name" value="MTA/SAH_deaminase"/>
</dbReference>
<evidence type="ECO:0000259" key="2">
    <source>
        <dbReference type="Pfam" id="PF01979"/>
    </source>
</evidence>
<evidence type="ECO:0000313" key="3">
    <source>
        <dbReference type="EMBL" id="MBL7632822.1"/>
    </source>
</evidence>
<dbReference type="AlphaFoldDB" id="A0A937USS6"/>
<keyword evidence="4" id="KW-1185">Reference proteome</keyword>
<keyword evidence="1" id="KW-0378">Hydrolase</keyword>
<dbReference type="Pfam" id="PF01979">
    <property type="entry name" value="Amidohydro_1"/>
    <property type="match status" value="1"/>
</dbReference>
<gene>
    <name evidence="3" type="ORF">I7412_37840</name>
</gene>
<dbReference type="EMBL" id="JAEACQ010000351">
    <property type="protein sequence ID" value="MBL7632822.1"/>
    <property type="molecule type" value="Genomic_DNA"/>
</dbReference>
<proteinExistence type="predicted"/>
<dbReference type="InterPro" id="IPR006680">
    <property type="entry name" value="Amidohydro-rel"/>
</dbReference>